<evidence type="ECO:0000313" key="10">
    <source>
        <dbReference type="Proteomes" id="UP001161409"/>
    </source>
</evidence>
<evidence type="ECO:0000313" key="9">
    <source>
        <dbReference type="EMBL" id="GLQ04908.1"/>
    </source>
</evidence>
<evidence type="ECO:0000259" key="8">
    <source>
        <dbReference type="Pfam" id="PF18158"/>
    </source>
</evidence>
<dbReference type="PANTHER" id="PTHR42707:SF3">
    <property type="entry name" value="ACYL-COA DEHYDROGENASE AIDB-RELATED"/>
    <property type="match status" value="1"/>
</dbReference>
<reference evidence="9" key="1">
    <citation type="journal article" date="2014" name="Int. J. Syst. Evol. Microbiol.">
        <title>Complete genome of a new Firmicutes species belonging to the dominant human colonic microbiota ('Ruminococcus bicirculans') reveals two chromosomes and a selective capacity to utilize plant glucans.</title>
        <authorList>
            <consortium name="NISC Comparative Sequencing Program"/>
            <person name="Wegmann U."/>
            <person name="Louis P."/>
            <person name="Goesmann A."/>
            <person name="Henrissat B."/>
            <person name="Duncan S.H."/>
            <person name="Flint H.J."/>
        </authorList>
    </citation>
    <scope>NUCLEOTIDE SEQUENCE</scope>
    <source>
        <strain evidence="9">NBRC 103408</strain>
    </source>
</reference>
<dbReference type="SUPFAM" id="SSF47203">
    <property type="entry name" value="Acyl-CoA dehydrogenase C-terminal domain-like"/>
    <property type="match status" value="1"/>
</dbReference>
<sequence length="560" mass="61764">MSIRAPMSHLPTHEVENQPAAMGDINLYAIDVALQEAVQRENATWAEPEMTGFGAVMGRAESRDLARQADKHSPEIRPFDPYGRRINEVEFHPAYHDLMGIAMKGRVHNFAWAHDGKDGAHAAQMVLAYLFNQTEGGVSCPMAMTYAVYPALTAQADIFASLKDALLSDEYDRRSIPWSEKTGMTMGMFMTEKQGGSDVRANSTKATPVGAETGPGKAYLLNGHKWFCSAPMSDAFLTLAYTENGLTCFFLPRWKPDGSRNNLFIQRLKDKVGNRSNASSEMEFIDTYAVMVGPEGRGVPTIIEMVQHTRLFCIMGSAALMRTGLVQALYHANNRRVFQKRLIDQPLMRTLLADMALESEAASQLMMRVAGAFDRAEKSPLEQGYKRIGTAIGKYWVCKRTPNFVYEAMECHGGSGYVEENILGRMYRESPVNSIWEGSGNVMCLDVLRAMGREPESVEALVAELKEASGANPHYDAAFKEVRDSLATGAVSESRARWFTEQMAKLLQANILIRHAPNEVSDTFAATRLGPHGGLAYGTLPDGAPVDFILERAAGSLFTS</sequence>
<evidence type="ECO:0000256" key="2">
    <source>
        <dbReference type="ARBA" id="ARBA00009347"/>
    </source>
</evidence>
<evidence type="ECO:0000256" key="5">
    <source>
        <dbReference type="RuleBase" id="RU362125"/>
    </source>
</evidence>
<dbReference type="SUPFAM" id="SSF56645">
    <property type="entry name" value="Acyl-CoA dehydrogenase NM domain-like"/>
    <property type="match status" value="1"/>
</dbReference>
<dbReference type="InterPro" id="IPR006089">
    <property type="entry name" value="Acyl-CoA_DH_CS"/>
</dbReference>
<name>A0ABQ5U0R4_9PROT</name>
<organism evidence="9 10">
    <name type="scientific">Sneathiella chinensis</name>
    <dbReference type="NCBI Taxonomy" id="349750"/>
    <lineage>
        <taxon>Bacteria</taxon>
        <taxon>Pseudomonadati</taxon>
        <taxon>Pseudomonadota</taxon>
        <taxon>Alphaproteobacteria</taxon>
        <taxon>Sneathiellales</taxon>
        <taxon>Sneathiellaceae</taxon>
        <taxon>Sneathiella</taxon>
    </lineage>
</organism>
<evidence type="ECO:0000256" key="1">
    <source>
        <dbReference type="ARBA" id="ARBA00001974"/>
    </source>
</evidence>
<comment type="similarity">
    <text evidence="2 5">Belongs to the acyl-CoA dehydrogenase family.</text>
</comment>
<keyword evidence="4 5" id="KW-0274">FAD</keyword>
<keyword evidence="10" id="KW-1185">Reference proteome</keyword>
<feature type="domain" description="Acyl-CoA oxidase/dehydrogenase middle" evidence="7">
    <location>
        <begin position="188"/>
        <end position="286"/>
    </location>
</feature>
<gene>
    <name evidence="9" type="ORF">GCM10007924_01290</name>
</gene>
<protein>
    <submittedName>
        <fullName evidence="9">Acyl-CoA dehydrogenase</fullName>
    </submittedName>
</protein>
<evidence type="ECO:0000259" key="7">
    <source>
        <dbReference type="Pfam" id="PF02770"/>
    </source>
</evidence>
<dbReference type="InterPro" id="IPR036250">
    <property type="entry name" value="AcylCo_DH-like_C"/>
</dbReference>
<comment type="cofactor">
    <cofactor evidence="1 5">
        <name>FAD</name>
        <dbReference type="ChEBI" id="CHEBI:57692"/>
    </cofactor>
</comment>
<dbReference type="InterPro" id="IPR009075">
    <property type="entry name" value="AcylCo_DH/oxidase_C"/>
</dbReference>
<dbReference type="InterPro" id="IPR052904">
    <property type="entry name" value="Acyl-CoA_dehydrogenase-like"/>
</dbReference>
<dbReference type="Gene3D" id="2.40.110.20">
    <property type="match status" value="1"/>
</dbReference>
<proteinExistence type="inferred from homology"/>
<keyword evidence="5" id="KW-0560">Oxidoreductase</keyword>
<reference evidence="9" key="2">
    <citation type="submission" date="2023-01" db="EMBL/GenBank/DDBJ databases">
        <title>Draft genome sequence of Sneathiella chinensis strain NBRC 103408.</title>
        <authorList>
            <person name="Sun Q."/>
            <person name="Mori K."/>
        </authorList>
    </citation>
    <scope>NUCLEOTIDE SEQUENCE</scope>
    <source>
        <strain evidence="9">NBRC 103408</strain>
    </source>
</reference>
<comment type="caution">
    <text evidence="9">The sequence shown here is derived from an EMBL/GenBank/DDBJ whole genome shotgun (WGS) entry which is preliminary data.</text>
</comment>
<dbReference type="Gene3D" id="1.20.140.10">
    <property type="entry name" value="Butyryl-CoA Dehydrogenase, subunit A, domain 3"/>
    <property type="match status" value="1"/>
</dbReference>
<feature type="domain" description="Acyl-CoA dehydrogenase/oxidase C-terminal" evidence="6">
    <location>
        <begin position="296"/>
        <end position="451"/>
    </location>
</feature>
<dbReference type="Gene3D" id="6.10.250.600">
    <property type="match status" value="1"/>
</dbReference>
<dbReference type="InterPro" id="IPR006091">
    <property type="entry name" value="Acyl-CoA_Oxase/DH_mid-dom"/>
</dbReference>
<dbReference type="RefSeq" id="WP_169558949.1">
    <property type="nucleotide sequence ID" value="NZ_BSNF01000001.1"/>
</dbReference>
<dbReference type="Proteomes" id="UP001161409">
    <property type="component" value="Unassembled WGS sequence"/>
</dbReference>
<evidence type="ECO:0000256" key="4">
    <source>
        <dbReference type="ARBA" id="ARBA00022827"/>
    </source>
</evidence>
<accession>A0ABQ5U0R4</accession>
<keyword evidence="3 5" id="KW-0285">Flavoprotein</keyword>
<dbReference type="InterPro" id="IPR009100">
    <property type="entry name" value="AcylCoA_DH/oxidase_NM_dom_sf"/>
</dbReference>
<dbReference type="PANTHER" id="PTHR42707">
    <property type="entry name" value="ACYL-COA DEHYDROGENASE"/>
    <property type="match status" value="1"/>
</dbReference>
<evidence type="ECO:0000256" key="3">
    <source>
        <dbReference type="ARBA" id="ARBA00022630"/>
    </source>
</evidence>
<dbReference type="PROSITE" id="PS00073">
    <property type="entry name" value="ACYL_COA_DH_2"/>
    <property type="match status" value="1"/>
</dbReference>
<feature type="domain" description="Adaptive response protein AidB N-terminal" evidence="8">
    <location>
        <begin position="17"/>
        <end position="172"/>
    </location>
</feature>
<dbReference type="Pfam" id="PF00441">
    <property type="entry name" value="Acyl-CoA_dh_1"/>
    <property type="match status" value="1"/>
</dbReference>
<dbReference type="Pfam" id="PF18158">
    <property type="entry name" value="AidB_N"/>
    <property type="match status" value="1"/>
</dbReference>
<dbReference type="Pfam" id="PF02770">
    <property type="entry name" value="Acyl-CoA_dh_M"/>
    <property type="match status" value="1"/>
</dbReference>
<dbReference type="InterPro" id="IPR041504">
    <property type="entry name" value="AidB_N"/>
</dbReference>
<evidence type="ECO:0000259" key="6">
    <source>
        <dbReference type="Pfam" id="PF00441"/>
    </source>
</evidence>
<dbReference type="EMBL" id="BSNF01000001">
    <property type="protein sequence ID" value="GLQ04908.1"/>
    <property type="molecule type" value="Genomic_DNA"/>
</dbReference>